<comment type="caution">
    <text evidence="1">The sequence shown here is derived from an EMBL/GenBank/DDBJ whole genome shotgun (WGS) entry which is preliminary data.</text>
</comment>
<dbReference type="OrthoDB" id="1263317at2"/>
<protein>
    <recommendedName>
        <fullName evidence="3">Helix-turn-helix domain-containing protein</fullName>
    </recommendedName>
</protein>
<dbReference type="GO" id="GO:0004803">
    <property type="term" value="F:transposase activity"/>
    <property type="evidence" value="ECO:0007669"/>
    <property type="project" value="InterPro"/>
</dbReference>
<organism evidence="1 2">
    <name type="scientific">Flavobacterium pectinovorum</name>
    <dbReference type="NCBI Taxonomy" id="29533"/>
    <lineage>
        <taxon>Bacteria</taxon>
        <taxon>Pseudomonadati</taxon>
        <taxon>Bacteroidota</taxon>
        <taxon>Flavobacteriia</taxon>
        <taxon>Flavobacteriales</taxon>
        <taxon>Flavobacteriaceae</taxon>
        <taxon>Flavobacterium</taxon>
    </lineage>
</organism>
<dbReference type="GO" id="GO:0003677">
    <property type="term" value="F:DNA binding"/>
    <property type="evidence" value="ECO:0007669"/>
    <property type="project" value="InterPro"/>
</dbReference>
<dbReference type="GO" id="GO:0006313">
    <property type="term" value="P:DNA transposition"/>
    <property type="evidence" value="ECO:0007669"/>
    <property type="project" value="InterPro"/>
</dbReference>
<proteinExistence type="predicted"/>
<accession>A0A502EBP4</accession>
<evidence type="ECO:0008006" key="3">
    <source>
        <dbReference type="Google" id="ProtNLM"/>
    </source>
</evidence>
<reference evidence="1 2" key="1">
    <citation type="journal article" date="2019" name="Environ. Microbiol.">
        <title>Species interactions and distinct microbial communities in high Arctic permafrost affected cryosols are associated with the CH4 and CO2 gas fluxes.</title>
        <authorList>
            <person name="Altshuler I."/>
            <person name="Hamel J."/>
            <person name="Turney S."/>
            <person name="Magnuson E."/>
            <person name="Levesque R."/>
            <person name="Greer C."/>
            <person name="Whyte L.G."/>
        </authorList>
    </citation>
    <scope>NUCLEOTIDE SEQUENCE [LARGE SCALE GENOMIC DNA]</scope>
    <source>
        <strain evidence="1 2">42</strain>
    </source>
</reference>
<name>A0A502EBP4_9FLAO</name>
<keyword evidence="2" id="KW-1185">Reference proteome</keyword>
<dbReference type="AlphaFoldDB" id="A0A502EBP4"/>
<dbReference type="EMBL" id="RCZH01000018">
    <property type="protein sequence ID" value="TPG34764.1"/>
    <property type="molecule type" value="Genomic_DNA"/>
</dbReference>
<evidence type="ECO:0000313" key="1">
    <source>
        <dbReference type="EMBL" id="TPG34764.1"/>
    </source>
</evidence>
<dbReference type="Proteomes" id="UP000319700">
    <property type="component" value="Unassembled WGS sequence"/>
</dbReference>
<evidence type="ECO:0000313" key="2">
    <source>
        <dbReference type="Proteomes" id="UP000319700"/>
    </source>
</evidence>
<dbReference type="Pfam" id="PF01527">
    <property type="entry name" value="HTH_Tnp_1"/>
    <property type="match status" value="1"/>
</dbReference>
<sequence length="52" mass="6050">MEFKICAVTISNQYKSVLRVAQELEISKHSLQHWKKLYKESALNSMILLAID</sequence>
<dbReference type="SUPFAM" id="SSF46689">
    <property type="entry name" value="Homeodomain-like"/>
    <property type="match status" value="1"/>
</dbReference>
<gene>
    <name evidence="1" type="ORF">EAH81_22010</name>
</gene>
<dbReference type="InterPro" id="IPR002514">
    <property type="entry name" value="Transposase_8"/>
</dbReference>
<dbReference type="InterPro" id="IPR009057">
    <property type="entry name" value="Homeodomain-like_sf"/>
</dbReference>